<dbReference type="GO" id="GO:0031931">
    <property type="term" value="C:TORC1 complex"/>
    <property type="evidence" value="ECO:0007669"/>
    <property type="project" value="TreeGrafter"/>
</dbReference>
<dbReference type="GO" id="GO:0004674">
    <property type="term" value="F:protein serine/threonine kinase activity"/>
    <property type="evidence" value="ECO:0007669"/>
    <property type="project" value="TreeGrafter"/>
</dbReference>
<sequence>MSASGTAQADRFAPLFANLRNKNEDVRQAAAIQLRDLVKSIVTEVRPDAAAKIWNDQINPKLFELAHSSVTHERLGGLVAIDRLLDIESDEAIEPRAVKHYRLYQYVKSGLQCNDINLMITASKTLGRVLEIGGNFGDAFMPAEIPRLLESLNNDRDLSRYAAVLILRALARFSVAQFYPFVGNVLERIWIPLRDSRVVVREGAADLLASCLDIVGNRPGQSHAINHAKILNQAVAGFKSTSVDVVHGSLLAYRELLLHAGMFMNETFTVNAETVLRFKDHKELLIRRTVVALIPTLAVYDTQTFTEQFLHKTMGYLLPLLKKPSERSIAFIAIGHISAAVGSEMKAFLEPIMTNIKEALQSRG</sequence>
<dbReference type="GO" id="GO:0031932">
    <property type="term" value="C:TORC2 complex"/>
    <property type="evidence" value="ECO:0007669"/>
    <property type="project" value="TreeGrafter"/>
</dbReference>
<dbReference type="GO" id="GO:0016242">
    <property type="term" value="P:negative regulation of macroautophagy"/>
    <property type="evidence" value="ECO:0007669"/>
    <property type="project" value="TreeGrafter"/>
</dbReference>
<dbReference type="Gene3D" id="1.25.10.10">
    <property type="entry name" value="Leucine-rich Repeat Variant"/>
    <property type="match status" value="2"/>
</dbReference>
<dbReference type="InterPro" id="IPR050517">
    <property type="entry name" value="DDR_Repair_Kinase"/>
</dbReference>
<proteinExistence type="predicted"/>
<protein>
    <submittedName>
        <fullName evidence="1">Uncharacterized protein</fullName>
    </submittedName>
</protein>
<dbReference type="GO" id="GO:0005634">
    <property type="term" value="C:nucleus"/>
    <property type="evidence" value="ECO:0007669"/>
    <property type="project" value="TreeGrafter"/>
</dbReference>
<dbReference type="SUPFAM" id="SSF48371">
    <property type="entry name" value="ARM repeat"/>
    <property type="match status" value="1"/>
</dbReference>
<reference evidence="1" key="1">
    <citation type="journal article" date="2020" name="Nat. Commun.">
        <title>Large-scale genome sequencing of mycorrhizal fungi provides insights into the early evolution of symbiotic traits.</title>
        <authorList>
            <person name="Miyauchi S."/>
            <person name="Kiss E."/>
            <person name="Kuo A."/>
            <person name="Drula E."/>
            <person name="Kohler A."/>
            <person name="Sanchez-Garcia M."/>
            <person name="Morin E."/>
            <person name="Andreopoulos B."/>
            <person name="Barry K.W."/>
            <person name="Bonito G."/>
            <person name="Buee M."/>
            <person name="Carver A."/>
            <person name="Chen C."/>
            <person name="Cichocki N."/>
            <person name="Clum A."/>
            <person name="Culley D."/>
            <person name="Crous P.W."/>
            <person name="Fauchery L."/>
            <person name="Girlanda M."/>
            <person name="Hayes R.D."/>
            <person name="Keri Z."/>
            <person name="LaButti K."/>
            <person name="Lipzen A."/>
            <person name="Lombard V."/>
            <person name="Magnuson J."/>
            <person name="Maillard F."/>
            <person name="Murat C."/>
            <person name="Nolan M."/>
            <person name="Ohm R.A."/>
            <person name="Pangilinan J."/>
            <person name="Pereira M.F."/>
            <person name="Perotto S."/>
            <person name="Peter M."/>
            <person name="Pfister S."/>
            <person name="Riley R."/>
            <person name="Sitrit Y."/>
            <person name="Stielow J.B."/>
            <person name="Szollosi G."/>
            <person name="Zifcakova L."/>
            <person name="Stursova M."/>
            <person name="Spatafora J.W."/>
            <person name="Tedersoo L."/>
            <person name="Vaario L.M."/>
            <person name="Yamada A."/>
            <person name="Yan M."/>
            <person name="Wang P."/>
            <person name="Xu J."/>
            <person name="Bruns T."/>
            <person name="Baldrian P."/>
            <person name="Vilgalys R."/>
            <person name="Dunand C."/>
            <person name="Henrissat B."/>
            <person name="Grigoriev I.V."/>
            <person name="Hibbett D."/>
            <person name="Nagy L.G."/>
            <person name="Martin F.M."/>
        </authorList>
    </citation>
    <scope>NUCLEOTIDE SEQUENCE</scope>
    <source>
        <strain evidence="1">UP504</strain>
    </source>
</reference>
<dbReference type="OrthoDB" id="381190at2759"/>
<dbReference type="PANTHER" id="PTHR11139">
    <property type="entry name" value="ATAXIA TELANGIECTASIA MUTATED ATM -RELATED"/>
    <property type="match status" value="1"/>
</dbReference>
<dbReference type="GO" id="GO:0005737">
    <property type="term" value="C:cytoplasm"/>
    <property type="evidence" value="ECO:0007669"/>
    <property type="project" value="TreeGrafter"/>
</dbReference>
<dbReference type="PANTHER" id="PTHR11139:SF9">
    <property type="entry name" value="SERINE_THREONINE-PROTEIN KINASE MTOR"/>
    <property type="match status" value="1"/>
</dbReference>
<dbReference type="AlphaFoldDB" id="A0A9P6APG7"/>
<comment type="caution">
    <text evidence="1">The sequence shown here is derived from an EMBL/GenBank/DDBJ whole genome shotgun (WGS) entry which is preliminary data.</text>
</comment>
<name>A0A9P6APG7_9AGAM</name>
<gene>
    <name evidence="1" type="ORF">BS47DRAFT_139869</name>
</gene>
<dbReference type="InterPro" id="IPR011989">
    <property type="entry name" value="ARM-like"/>
</dbReference>
<evidence type="ECO:0000313" key="2">
    <source>
        <dbReference type="Proteomes" id="UP000886523"/>
    </source>
</evidence>
<keyword evidence="2" id="KW-1185">Reference proteome</keyword>
<evidence type="ECO:0000313" key="1">
    <source>
        <dbReference type="EMBL" id="KAF9509644.1"/>
    </source>
</evidence>
<accession>A0A9P6APG7</accession>
<dbReference type="Proteomes" id="UP000886523">
    <property type="component" value="Unassembled WGS sequence"/>
</dbReference>
<dbReference type="GO" id="GO:0038202">
    <property type="term" value="P:TORC1 signaling"/>
    <property type="evidence" value="ECO:0007669"/>
    <property type="project" value="TreeGrafter"/>
</dbReference>
<organism evidence="1 2">
    <name type="scientific">Hydnum rufescens UP504</name>
    <dbReference type="NCBI Taxonomy" id="1448309"/>
    <lineage>
        <taxon>Eukaryota</taxon>
        <taxon>Fungi</taxon>
        <taxon>Dikarya</taxon>
        <taxon>Basidiomycota</taxon>
        <taxon>Agaricomycotina</taxon>
        <taxon>Agaricomycetes</taxon>
        <taxon>Cantharellales</taxon>
        <taxon>Hydnaceae</taxon>
        <taxon>Hydnum</taxon>
    </lineage>
</organism>
<dbReference type="EMBL" id="MU129031">
    <property type="protein sequence ID" value="KAF9509644.1"/>
    <property type="molecule type" value="Genomic_DNA"/>
</dbReference>
<dbReference type="InterPro" id="IPR016024">
    <property type="entry name" value="ARM-type_fold"/>
</dbReference>